<feature type="region of interest" description="Disordered" evidence="6">
    <location>
        <begin position="1"/>
        <end position="22"/>
    </location>
</feature>
<dbReference type="GeneID" id="63746853"/>
<feature type="domain" description="Zn(2)-C6 fungal-type" evidence="7">
    <location>
        <begin position="30"/>
        <end position="61"/>
    </location>
</feature>
<keyword evidence="3" id="KW-0238">DNA-binding</keyword>
<reference evidence="9" key="1">
    <citation type="journal article" date="2017" name="Genome Biol.">
        <title>Comparative genomics reveals high biological diversity and specific adaptations in the industrially and medically important fungal genus Aspergillus.</title>
        <authorList>
            <person name="de Vries R.P."/>
            <person name="Riley R."/>
            <person name="Wiebenga A."/>
            <person name="Aguilar-Osorio G."/>
            <person name="Amillis S."/>
            <person name="Uchima C.A."/>
            <person name="Anderluh G."/>
            <person name="Asadollahi M."/>
            <person name="Askin M."/>
            <person name="Barry K."/>
            <person name="Battaglia E."/>
            <person name="Bayram O."/>
            <person name="Benocci T."/>
            <person name="Braus-Stromeyer S.A."/>
            <person name="Caldana C."/>
            <person name="Canovas D."/>
            <person name="Cerqueira G.C."/>
            <person name="Chen F."/>
            <person name="Chen W."/>
            <person name="Choi C."/>
            <person name="Clum A."/>
            <person name="Dos Santos R.A."/>
            <person name="Damasio A.R."/>
            <person name="Diallinas G."/>
            <person name="Emri T."/>
            <person name="Fekete E."/>
            <person name="Flipphi M."/>
            <person name="Freyberg S."/>
            <person name="Gallo A."/>
            <person name="Gournas C."/>
            <person name="Habgood R."/>
            <person name="Hainaut M."/>
            <person name="Harispe M.L."/>
            <person name="Henrissat B."/>
            <person name="Hilden K.S."/>
            <person name="Hope R."/>
            <person name="Hossain A."/>
            <person name="Karabika E."/>
            <person name="Karaffa L."/>
            <person name="Karanyi Z."/>
            <person name="Krasevec N."/>
            <person name="Kuo A."/>
            <person name="Kusch H."/>
            <person name="LaButti K."/>
            <person name="Lagendijk E.L."/>
            <person name="Lapidus A."/>
            <person name="Levasseur A."/>
            <person name="Lindquist E."/>
            <person name="Lipzen A."/>
            <person name="Logrieco A.F."/>
            <person name="MacCabe A."/>
            <person name="Maekelae M.R."/>
            <person name="Malavazi I."/>
            <person name="Melin P."/>
            <person name="Meyer V."/>
            <person name="Mielnichuk N."/>
            <person name="Miskei M."/>
            <person name="Molnar A.P."/>
            <person name="Mule G."/>
            <person name="Ngan C.Y."/>
            <person name="Orejas M."/>
            <person name="Orosz E."/>
            <person name="Ouedraogo J.P."/>
            <person name="Overkamp K.M."/>
            <person name="Park H.-S."/>
            <person name="Perrone G."/>
            <person name="Piumi F."/>
            <person name="Punt P.J."/>
            <person name="Ram A.F."/>
            <person name="Ramon A."/>
            <person name="Rauscher S."/>
            <person name="Record E."/>
            <person name="Riano-Pachon D.M."/>
            <person name="Robert V."/>
            <person name="Roehrig J."/>
            <person name="Ruller R."/>
            <person name="Salamov A."/>
            <person name="Salih N.S."/>
            <person name="Samson R.A."/>
            <person name="Sandor E."/>
            <person name="Sanguinetti M."/>
            <person name="Schuetze T."/>
            <person name="Sepcic K."/>
            <person name="Shelest E."/>
            <person name="Sherlock G."/>
            <person name="Sophianopoulou V."/>
            <person name="Squina F.M."/>
            <person name="Sun H."/>
            <person name="Susca A."/>
            <person name="Todd R.B."/>
            <person name="Tsang A."/>
            <person name="Unkles S.E."/>
            <person name="van de Wiele N."/>
            <person name="van Rossen-Uffink D."/>
            <person name="Oliveira J.V."/>
            <person name="Vesth T.C."/>
            <person name="Visser J."/>
            <person name="Yu J.-H."/>
            <person name="Zhou M."/>
            <person name="Andersen M.R."/>
            <person name="Archer D.B."/>
            <person name="Baker S.E."/>
            <person name="Benoit I."/>
            <person name="Brakhage A.A."/>
            <person name="Braus G.H."/>
            <person name="Fischer R."/>
            <person name="Frisvad J.C."/>
            <person name="Goldman G.H."/>
            <person name="Houbraken J."/>
            <person name="Oakley B."/>
            <person name="Pocsi I."/>
            <person name="Scazzocchio C."/>
            <person name="Seiboth B."/>
            <person name="vanKuyk P.A."/>
            <person name="Wortman J."/>
            <person name="Dyer P.S."/>
            <person name="Grigoriev I.V."/>
        </authorList>
    </citation>
    <scope>NUCLEOTIDE SEQUENCE [LARGE SCALE GENOMIC DNA]</scope>
    <source>
        <strain evidence="9">DTO 134E9</strain>
    </source>
</reference>
<dbReference type="PANTHER" id="PTHR37534">
    <property type="entry name" value="TRANSCRIPTIONAL ACTIVATOR PROTEIN UGA3"/>
    <property type="match status" value="1"/>
</dbReference>
<dbReference type="CDD" id="cd00067">
    <property type="entry name" value="GAL4"/>
    <property type="match status" value="1"/>
</dbReference>
<dbReference type="InterPro" id="IPR001138">
    <property type="entry name" value="Zn2Cys6_DnaBD"/>
</dbReference>
<evidence type="ECO:0000256" key="5">
    <source>
        <dbReference type="ARBA" id="ARBA00023242"/>
    </source>
</evidence>
<evidence type="ECO:0000313" key="8">
    <source>
        <dbReference type="EMBL" id="OJJ36186.1"/>
    </source>
</evidence>
<keyword evidence="5" id="KW-0539">Nucleus</keyword>
<dbReference type="VEuPathDB" id="FungiDB:ASPWEDRAFT_172972"/>
<dbReference type="GO" id="GO:0008270">
    <property type="term" value="F:zinc ion binding"/>
    <property type="evidence" value="ECO:0007669"/>
    <property type="project" value="InterPro"/>
</dbReference>
<name>A0A1L9RMM7_ASPWE</name>
<dbReference type="Pfam" id="PF00172">
    <property type="entry name" value="Zn_clus"/>
    <property type="match status" value="1"/>
</dbReference>
<dbReference type="RefSeq" id="XP_040689862.1">
    <property type="nucleotide sequence ID" value="XM_040831005.1"/>
</dbReference>
<evidence type="ECO:0000256" key="3">
    <source>
        <dbReference type="ARBA" id="ARBA00023125"/>
    </source>
</evidence>
<accession>A0A1L9RMM7</accession>
<dbReference type="GO" id="GO:0000976">
    <property type="term" value="F:transcription cis-regulatory region binding"/>
    <property type="evidence" value="ECO:0007669"/>
    <property type="project" value="TreeGrafter"/>
</dbReference>
<dbReference type="GO" id="GO:0005634">
    <property type="term" value="C:nucleus"/>
    <property type="evidence" value="ECO:0007669"/>
    <property type="project" value="UniProtKB-SubCell"/>
</dbReference>
<keyword evidence="2" id="KW-0805">Transcription regulation</keyword>
<dbReference type="EMBL" id="KV878212">
    <property type="protein sequence ID" value="OJJ36186.1"/>
    <property type="molecule type" value="Genomic_DNA"/>
</dbReference>
<evidence type="ECO:0000256" key="6">
    <source>
        <dbReference type="SAM" id="MobiDB-lite"/>
    </source>
</evidence>
<dbReference type="InterPro" id="IPR021858">
    <property type="entry name" value="Fun_TF"/>
</dbReference>
<gene>
    <name evidence="8" type="ORF">ASPWEDRAFT_172972</name>
</gene>
<evidence type="ECO:0000256" key="4">
    <source>
        <dbReference type="ARBA" id="ARBA00023163"/>
    </source>
</evidence>
<evidence type="ECO:0000259" key="7">
    <source>
        <dbReference type="PROSITE" id="PS50048"/>
    </source>
</evidence>
<evidence type="ECO:0000313" key="9">
    <source>
        <dbReference type="Proteomes" id="UP000184383"/>
    </source>
</evidence>
<dbReference type="InterPro" id="IPR036864">
    <property type="entry name" value="Zn2-C6_fun-type_DNA-bd_sf"/>
</dbReference>
<keyword evidence="9" id="KW-1185">Reference proteome</keyword>
<dbReference type="PROSITE" id="PS00463">
    <property type="entry name" value="ZN2_CY6_FUNGAL_1"/>
    <property type="match status" value="1"/>
</dbReference>
<dbReference type="OrthoDB" id="3509362at2759"/>
<protein>
    <recommendedName>
        <fullName evidence="7">Zn(2)-C6 fungal-type domain-containing protein</fullName>
    </recommendedName>
</protein>
<proteinExistence type="predicted"/>
<dbReference type="Proteomes" id="UP000184383">
    <property type="component" value="Unassembled WGS sequence"/>
</dbReference>
<dbReference type="PROSITE" id="PS50048">
    <property type="entry name" value="ZN2_CY6_FUNGAL_2"/>
    <property type="match status" value="1"/>
</dbReference>
<dbReference type="GO" id="GO:0000981">
    <property type="term" value="F:DNA-binding transcription factor activity, RNA polymerase II-specific"/>
    <property type="evidence" value="ECO:0007669"/>
    <property type="project" value="InterPro"/>
</dbReference>
<dbReference type="AlphaFoldDB" id="A0A1L9RMM7"/>
<dbReference type="STRING" id="1073089.A0A1L9RMM7"/>
<dbReference type="Pfam" id="PF11951">
    <property type="entry name" value="Fungal_trans_2"/>
    <property type="match status" value="1"/>
</dbReference>
<evidence type="ECO:0000256" key="1">
    <source>
        <dbReference type="ARBA" id="ARBA00004123"/>
    </source>
</evidence>
<evidence type="ECO:0000256" key="2">
    <source>
        <dbReference type="ARBA" id="ARBA00023015"/>
    </source>
</evidence>
<dbReference type="SUPFAM" id="SSF57701">
    <property type="entry name" value="Zn2/Cys6 DNA-binding domain"/>
    <property type="match status" value="1"/>
</dbReference>
<dbReference type="Gene3D" id="4.10.240.10">
    <property type="entry name" value="Zn(2)-C6 fungal-type DNA-binding domain"/>
    <property type="match status" value="1"/>
</dbReference>
<dbReference type="GO" id="GO:0045944">
    <property type="term" value="P:positive regulation of transcription by RNA polymerase II"/>
    <property type="evidence" value="ECO:0007669"/>
    <property type="project" value="TreeGrafter"/>
</dbReference>
<keyword evidence="4" id="KW-0804">Transcription</keyword>
<sequence>MSSVTPASSMPELAGRHIRRRKGSKHDRTGCLTCRYRRKKCVENTFPSCGACMRLNLECIREAKHRVVPSNGSINKANKLARVNSPLDSQIDRPLCVQSHDISSKRRYAMRYYVTVLTQLLTVSQQYNSFLSAFLPMAMESPALADSLVAWASGHLSASDDRYAITALEARSASLSALSKSISTASDITYHETNTATCLILLTSEVCLGNYAGWYNHLTGAKHIIQSACNVAGNQVVHGPDAFKHSAEGQWVLRNFAYHDVLGSVTLGTKPLIHADYLEGITDVVDSYIGVASQLLVFISEISNIDTSSELQMQEYFAIIETNLQSWHCHVDSSADLAAVAYTYRSAALIYLYRQMRKYLRLNKETLPNNQTKLIELDSKIQTEVFNTLIHISNVSPSGIPDSALLFPLFVAGGEAREGCHIDMIQLLLRLMLEKRPFHNIIRALGVLEVIWNRRMQASEDEVDWEDVVTSQGGGLLLT</sequence>
<organism evidence="8 9">
    <name type="scientific">Aspergillus wentii DTO 134E9</name>
    <dbReference type="NCBI Taxonomy" id="1073089"/>
    <lineage>
        <taxon>Eukaryota</taxon>
        <taxon>Fungi</taxon>
        <taxon>Dikarya</taxon>
        <taxon>Ascomycota</taxon>
        <taxon>Pezizomycotina</taxon>
        <taxon>Eurotiomycetes</taxon>
        <taxon>Eurotiomycetidae</taxon>
        <taxon>Eurotiales</taxon>
        <taxon>Aspergillaceae</taxon>
        <taxon>Aspergillus</taxon>
        <taxon>Aspergillus subgen. Cremei</taxon>
    </lineage>
</organism>
<comment type="subcellular location">
    <subcellularLocation>
        <location evidence="1">Nucleus</location>
    </subcellularLocation>
</comment>
<dbReference type="PANTHER" id="PTHR37534:SF7">
    <property type="entry name" value="TRANSCRIPTIONAL ACTIVATOR PROTEIN UGA3"/>
    <property type="match status" value="1"/>
</dbReference>